<protein>
    <recommendedName>
        <fullName evidence="2">C-type lectin domain-containing protein</fullName>
    </recommendedName>
</protein>
<dbReference type="PROSITE" id="PS50041">
    <property type="entry name" value="C_TYPE_LECTIN_2"/>
    <property type="match status" value="1"/>
</dbReference>
<gene>
    <name evidence="3" type="ORF">CHU92_01855</name>
</gene>
<evidence type="ECO:0000313" key="4">
    <source>
        <dbReference type="Proteomes" id="UP000216605"/>
    </source>
</evidence>
<keyword evidence="1" id="KW-0812">Transmembrane</keyword>
<evidence type="ECO:0000259" key="2">
    <source>
        <dbReference type="PROSITE" id="PS50041"/>
    </source>
</evidence>
<dbReference type="Pfam" id="PF19081">
    <property type="entry name" value="Ig_7"/>
    <property type="match status" value="2"/>
</dbReference>
<dbReference type="InterPro" id="IPR026341">
    <property type="entry name" value="T9SS_type_B"/>
</dbReference>
<evidence type="ECO:0000256" key="1">
    <source>
        <dbReference type="SAM" id="Phobius"/>
    </source>
</evidence>
<comment type="caution">
    <text evidence="3">The sequence shown here is derived from an EMBL/GenBank/DDBJ whole genome shotgun (WGS) entry which is preliminary data.</text>
</comment>
<dbReference type="NCBIfam" id="TIGR04131">
    <property type="entry name" value="Bac_Flav_CTERM"/>
    <property type="match status" value="1"/>
</dbReference>
<dbReference type="AlphaFoldDB" id="A0A255ZXJ4"/>
<dbReference type="OrthoDB" id="9765926at2"/>
<dbReference type="InterPro" id="IPR001304">
    <property type="entry name" value="C-type_lectin-like"/>
</dbReference>
<evidence type="ECO:0000313" key="3">
    <source>
        <dbReference type="EMBL" id="OYQ45625.1"/>
    </source>
</evidence>
<sequence>MGFLPGNVAVIVFFYFYRMKFFVKYLTLLFIGCFLPLAAIAQNEPPVLTAQGNQAYCPGGSWLDIATDFIITDPDDTGTSAVYVQIASGYVSAEDELGYTGTMPGLEWAYDPITAKAEIRRVDGQPLTYAEIIQIVKDVAYRNTAISPTPGVRTFSITLGDASYLPSTGHYYKFIPFDDISWSEARAAAAASTYYGIQGYLATITSTAEAQMVGEQTRVTGWIGGSDEETEGVWKWMGGPEAGTVFWNGAANGSTPNFAFWNTAEPNNINNEDYAHITARGVGVTGSWNDLPNAGSDGDYRPRGYVVEYGGMPGDPVINISASTVINVAPVVTATGSASCGPGALMLQASAPGAAIQWFDAPSGGTAIATGNVFTTSVLTSTTTFYAAVAGTCSTNRVAVTATINDVPAITVPTTIITCEGSPLSLQATAPLGTVSWFNVASGGVPIATGPVLNLPAVNAGAVYYAEVVDGNCVSPRKAIQIVVNQPPQVEDEQVSFCEGSSVLLDAGIAGATYSWQDNSTGMTLTVTSPGIYTVTITLPSGCSSVKTFTVTQRQRPLISGVGVEGTTIIVTLVNADIQNYLFSVDGLNFQASPIFYNVPAGLRTLTAKEVGGCGTATEDFVVFIVPKFFTPNNDSTNDVFYVPGLVYFPKATLTIFDRYGKVITRLSRGNQYWDGTLNNQKLPATDYWYVISFNNGLPEIKGHFSLLR</sequence>
<dbReference type="SUPFAM" id="SSF56436">
    <property type="entry name" value="C-type lectin-like"/>
    <property type="match status" value="1"/>
</dbReference>
<accession>A0A255ZXJ4</accession>
<keyword evidence="4" id="KW-1185">Reference proteome</keyword>
<name>A0A255ZXJ4_9FLAO</name>
<dbReference type="EMBL" id="NOXV01000134">
    <property type="protein sequence ID" value="OYQ45625.1"/>
    <property type="molecule type" value="Genomic_DNA"/>
</dbReference>
<feature type="transmembrane region" description="Helical" evidence="1">
    <location>
        <begin position="21"/>
        <end position="41"/>
    </location>
</feature>
<dbReference type="InterPro" id="IPR016186">
    <property type="entry name" value="C-type_lectin-like/link_sf"/>
</dbReference>
<feature type="domain" description="C-type lectin" evidence="2">
    <location>
        <begin position="167"/>
        <end position="290"/>
    </location>
</feature>
<dbReference type="InterPro" id="IPR044023">
    <property type="entry name" value="Ig_7"/>
</dbReference>
<dbReference type="Pfam" id="PF13585">
    <property type="entry name" value="CHU_C"/>
    <property type="match status" value="1"/>
</dbReference>
<reference evidence="3 4" key="1">
    <citation type="submission" date="2017-07" db="EMBL/GenBank/DDBJ databases">
        <title>Flavobacterium cyanobacteriorum sp. nov., isolated from cyanobacterial aggregates in a eutrophic lake.</title>
        <authorList>
            <person name="Cai H."/>
        </authorList>
    </citation>
    <scope>NUCLEOTIDE SEQUENCE [LARGE SCALE GENOMIC DNA]</scope>
    <source>
        <strain evidence="3 4">TH021</strain>
    </source>
</reference>
<dbReference type="Gene3D" id="3.10.100.10">
    <property type="entry name" value="Mannose-Binding Protein A, subunit A"/>
    <property type="match status" value="1"/>
</dbReference>
<dbReference type="Proteomes" id="UP000216605">
    <property type="component" value="Unassembled WGS sequence"/>
</dbReference>
<dbReference type="InterPro" id="IPR016187">
    <property type="entry name" value="CTDL_fold"/>
</dbReference>
<dbReference type="SMART" id="SM00034">
    <property type="entry name" value="CLECT"/>
    <property type="match status" value="1"/>
</dbReference>
<keyword evidence="1" id="KW-1133">Transmembrane helix</keyword>
<keyword evidence="1" id="KW-0472">Membrane</keyword>
<organism evidence="3 4">
    <name type="scientific">Flavobacterium cyanobacteriorum</name>
    <dbReference type="NCBI Taxonomy" id="2022802"/>
    <lineage>
        <taxon>Bacteria</taxon>
        <taxon>Pseudomonadati</taxon>
        <taxon>Bacteroidota</taxon>
        <taxon>Flavobacteriia</taxon>
        <taxon>Flavobacteriales</taxon>
        <taxon>Flavobacteriaceae</taxon>
        <taxon>Flavobacterium</taxon>
    </lineage>
</organism>
<proteinExistence type="predicted"/>